<protein>
    <submittedName>
        <fullName evidence="2">Uncharacterized protein</fullName>
    </submittedName>
</protein>
<keyword evidence="3" id="KW-1185">Reference proteome</keyword>
<keyword evidence="1" id="KW-1133">Transmembrane helix</keyword>
<dbReference type="EMBL" id="QXGH01000021">
    <property type="protein sequence ID" value="RHW25809.1"/>
    <property type="molecule type" value="Genomic_DNA"/>
</dbReference>
<feature type="transmembrane region" description="Helical" evidence="1">
    <location>
        <begin position="296"/>
        <end position="318"/>
    </location>
</feature>
<gene>
    <name evidence="2" type="ORF">D0Z08_17355</name>
</gene>
<accession>A0A417XZK7</accession>
<comment type="caution">
    <text evidence="2">The sequence shown here is derived from an EMBL/GenBank/DDBJ whole genome shotgun (WGS) entry which is preliminary data.</text>
</comment>
<feature type="transmembrane region" description="Helical" evidence="1">
    <location>
        <begin position="56"/>
        <end position="74"/>
    </location>
</feature>
<dbReference type="RefSeq" id="WP_118926511.1">
    <property type="nucleotide sequence ID" value="NZ_QXGH01000021.1"/>
</dbReference>
<organism evidence="2 3">
    <name type="scientific">Nocardioides immobilis</name>
    <dbReference type="NCBI Taxonomy" id="2049295"/>
    <lineage>
        <taxon>Bacteria</taxon>
        <taxon>Bacillati</taxon>
        <taxon>Actinomycetota</taxon>
        <taxon>Actinomycetes</taxon>
        <taxon>Propionibacteriales</taxon>
        <taxon>Nocardioidaceae</taxon>
        <taxon>Nocardioides</taxon>
    </lineage>
</organism>
<dbReference type="OrthoDB" id="3786007at2"/>
<evidence type="ECO:0000313" key="3">
    <source>
        <dbReference type="Proteomes" id="UP000283644"/>
    </source>
</evidence>
<dbReference type="Proteomes" id="UP000283644">
    <property type="component" value="Unassembled WGS sequence"/>
</dbReference>
<sequence length="346" mass="35800">MSRTATRAAQRPALTGLRQRVASVAASPLPLVAWAALVLGGTALLVCAMVPVGPDWLGITGSVTIGATYAWALAARTGGRPVIFGTLALAMGLMAAWVDQDLLSTGASVLVTVVAAVLGVMATVPAKTFPASVRECLIGMGLAAVGAMAAVGFEPAIDVTRFEYLGLGLALIGAEILVFRLGAGLHGLGRRGVAVVAIGAALLLLTLLYAELLRRYGSTVLVDWLLARVDWSREHLGAFPRPIFAVLGVPALAYGCHMRARRRQGWWVCAFGVAATSPVATSLGNPAVALSEVALSAGYGLLVGLVLAYLIIRLDLALAGNAGRRSRRAEEAAAVRPEPRRTAALL</sequence>
<keyword evidence="1" id="KW-0472">Membrane</keyword>
<feature type="transmembrane region" description="Helical" evidence="1">
    <location>
        <begin position="195"/>
        <end position="216"/>
    </location>
</feature>
<feature type="transmembrane region" description="Helical" evidence="1">
    <location>
        <begin position="266"/>
        <end position="284"/>
    </location>
</feature>
<name>A0A417XZK7_9ACTN</name>
<feature type="transmembrane region" description="Helical" evidence="1">
    <location>
        <begin position="236"/>
        <end position="254"/>
    </location>
</feature>
<feature type="transmembrane region" description="Helical" evidence="1">
    <location>
        <begin position="21"/>
        <end position="44"/>
    </location>
</feature>
<reference evidence="2 3" key="1">
    <citation type="submission" date="2018-09" db="EMBL/GenBank/DDBJ databases">
        <title>Genome sequencing of Nocardioides immobilis CCTCC AB 2017083 for comparison to Nocardioides silvaticus.</title>
        <authorList>
            <person name="Li C."/>
            <person name="Wang G."/>
        </authorList>
    </citation>
    <scope>NUCLEOTIDE SEQUENCE [LARGE SCALE GENOMIC DNA]</scope>
    <source>
        <strain evidence="2 3">CCTCC AB 2017083</strain>
    </source>
</reference>
<feature type="transmembrane region" description="Helical" evidence="1">
    <location>
        <begin position="165"/>
        <end position="183"/>
    </location>
</feature>
<proteinExistence type="predicted"/>
<keyword evidence="1" id="KW-0812">Transmembrane</keyword>
<dbReference type="AlphaFoldDB" id="A0A417XZK7"/>
<evidence type="ECO:0000256" key="1">
    <source>
        <dbReference type="SAM" id="Phobius"/>
    </source>
</evidence>
<feature type="transmembrane region" description="Helical" evidence="1">
    <location>
        <begin position="104"/>
        <end position="124"/>
    </location>
</feature>
<feature type="transmembrane region" description="Helical" evidence="1">
    <location>
        <begin position="81"/>
        <end position="98"/>
    </location>
</feature>
<feature type="transmembrane region" description="Helical" evidence="1">
    <location>
        <begin position="136"/>
        <end position="153"/>
    </location>
</feature>
<evidence type="ECO:0000313" key="2">
    <source>
        <dbReference type="EMBL" id="RHW25809.1"/>
    </source>
</evidence>